<sequence length="198" mass="21500">MKRHFVLAFGVLASLTVFPACSSDDDDHGAVVEEHFIMNCYAQTTASLPLDYTVAGNALRLDASGNRSELTRIGAGSGDKAIYGTWQLPETQSTGDSYFTEKYQLRQTSTLRIEAGRIIATTNCSSNRHTMSASVTSAATITDTTLEVLEDHKEVKSWSSRFGESTLTKNSIDPLAVQPQHTDVHEVSAGVVFPFAAY</sequence>
<feature type="chain" id="PRO_5046370891" description="Lipoprotein" evidence="1">
    <location>
        <begin position="23"/>
        <end position="198"/>
    </location>
</feature>
<evidence type="ECO:0000313" key="2">
    <source>
        <dbReference type="EMBL" id="WXB00819.1"/>
    </source>
</evidence>
<gene>
    <name evidence="2" type="ORF">LVJ94_28340</name>
</gene>
<protein>
    <recommendedName>
        <fullName evidence="4">Lipoprotein</fullName>
    </recommendedName>
</protein>
<feature type="signal peptide" evidence="1">
    <location>
        <begin position="1"/>
        <end position="22"/>
    </location>
</feature>
<name>A0ABZ2KQ99_9BACT</name>
<organism evidence="2 3">
    <name type="scientific">Pendulispora rubella</name>
    <dbReference type="NCBI Taxonomy" id="2741070"/>
    <lineage>
        <taxon>Bacteria</taxon>
        <taxon>Pseudomonadati</taxon>
        <taxon>Myxococcota</taxon>
        <taxon>Myxococcia</taxon>
        <taxon>Myxococcales</taxon>
        <taxon>Sorangiineae</taxon>
        <taxon>Pendulisporaceae</taxon>
        <taxon>Pendulispora</taxon>
    </lineage>
</organism>
<evidence type="ECO:0000313" key="3">
    <source>
        <dbReference type="Proteomes" id="UP001374803"/>
    </source>
</evidence>
<proteinExistence type="predicted"/>
<dbReference type="Proteomes" id="UP001374803">
    <property type="component" value="Chromosome"/>
</dbReference>
<dbReference type="RefSeq" id="WP_394830421.1">
    <property type="nucleotide sequence ID" value="NZ_CP089929.1"/>
</dbReference>
<keyword evidence="1" id="KW-0732">Signal</keyword>
<evidence type="ECO:0000256" key="1">
    <source>
        <dbReference type="SAM" id="SignalP"/>
    </source>
</evidence>
<dbReference type="EMBL" id="CP089983">
    <property type="protein sequence ID" value="WXB00819.1"/>
    <property type="molecule type" value="Genomic_DNA"/>
</dbReference>
<keyword evidence="3" id="KW-1185">Reference proteome</keyword>
<evidence type="ECO:0008006" key="4">
    <source>
        <dbReference type="Google" id="ProtNLM"/>
    </source>
</evidence>
<accession>A0ABZ2KQ99</accession>
<reference evidence="2" key="1">
    <citation type="submission" date="2021-12" db="EMBL/GenBank/DDBJ databases">
        <title>Discovery of the Pendulisporaceae a myxobacterial family with distinct sporulation behavior and unique specialized metabolism.</title>
        <authorList>
            <person name="Garcia R."/>
            <person name="Popoff A."/>
            <person name="Bader C.D."/>
            <person name="Loehr J."/>
            <person name="Walesch S."/>
            <person name="Walt C."/>
            <person name="Boldt J."/>
            <person name="Bunk B."/>
            <person name="Haeckl F.J.F.P.J."/>
            <person name="Gunesch A.P."/>
            <person name="Birkelbach J."/>
            <person name="Nuebel U."/>
            <person name="Pietschmann T."/>
            <person name="Bach T."/>
            <person name="Mueller R."/>
        </authorList>
    </citation>
    <scope>NUCLEOTIDE SEQUENCE</scope>
    <source>
        <strain evidence="2">MSr11367</strain>
    </source>
</reference>